<comment type="subcellular location">
    <subcellularLocation>
        <location evidence="1">Cell membrane</location>
        <topology evidence="1">Multi-pass membrane protein</topology>
    </subcellularLocation>
</comment>
<sequence>MPRPWAAASMTRLLWRFAAMLAVICAATLLAGGYLTENTLRSAQQEAFTDRFMLASQRAATAAENALALGVPLAPDTPLAGLLAREAALEPALSSFVIDSAQGEPLLAVTVGQPAAMQGGAQASTPIRNDLGQTVAWARLHYDDSALSAAQQRLHQAVLWAVWPALALVCAALGLLCGGLVARLGRRHRPLGLPGGERALLTVASALLLGAALAWVGWQAGVAGRASIQPDQIAKAQAMVRSSAALIARALEAGVPADALVGVEAHAAALHAQSPEIAELAFLAPDGRLLAGTVPAEGRLPVRAPVLTAAGQERQAGEVVLALDPGVLTRRLQATLLDLAFLGAICLLMALELLALGLGTRGARALAAADARRNRRAQAAPGAAAQPWRTTGAAAVRPALFLFMLAEELTRPFLPTWARALAPTDGPLSPNLLASLPLVVFLAVVALLQWPLAAWSERLGRRSGLILGALLGAAGLALAAALPGYAALVAARLLGAVGFAMVFVSAQGAAIDGSASHDRARSLAQFVRAILVAGLCGPPLGGLAADRWGAPAAFALAACVALLAAAVAWRQMPAPSRAVQQPVAAVQGLSWSAMLRQPGLGALLLGCALPAKLLLAALCFYLLPMHLQDMGYGSAVTGRLQTIYPLTMVLLVPLAARLADRWRRRGSFVVVGGLLAGASAMLAWPMDADPMQLALILLGLGLGQALSITPQSALVADLARSLPARQGAGLLGLFRLTERGGSALGPALGAWLLPAVGFSPALAVIGALVLGGSLAYGCSLSRQKALRTRG</sequence>
<dbReference type="PANTHER" id="PTHR43124:SF3">
    <property type="entry name" value="CHLORAMPHENICOL EFFLUX PUMP RV0191"/>
    <property type="match status" value="1"/>
</dbReference>
<dbReference type="EMBL" id="CP125947">
    <property type="protein sequence ID" value="WHS66058.1"/>
    <property type="molecule type" value="Genomic_DNA"/>
</dbReference>
<accession>A0ABY8SSN9</accession>
<feature type="transmembrane region" description="Helical" evidence="6">
    <location>
        <begin position="432"/>
        <end position="453"/>
    </location>
</feature>
<feature type="transmembrane region" description="Helical" evidence="6">
    <location>
        <begin position="157"/>
        <end position="181"/>
    </location>
</feature>
<evidence type="ECO:0000259" key="7">
    <source>
        <dbReference type="PROSITE" id="PS50850"/>
    </source>
</evidence>
<feature type="transmembrane region" description="Helical" evidence="6">
    <location>
        <begin position="666"/>
        <end position="684"/>
    </location>
</feature>
<dbReference type="RefSeq" id="WP_283487150.1">
    <property type="nucleotide sequence ID" value="NZ_CP125947.1"/>
</dbReference>
<dbReference type="InterPro" id="IPR050189">
    <property type="entry name" value="MFS_Efflux_Transporters"/>
</dbReference>
<keyword evidence="4 6" id="KW-1133">Transmembrane helix</keyword>
<feature type="transmembrane region" description="Helical" evidence="6">
    <location>
        <begin position="465"/>
        <end position="487"/>
    </location>
</feature>
<dbReference type="InterPro" id="IPR011701">
    <property type="entry name" value="MFS"/>
</dbReference>
<evidence type="ECO:0000313" key="8">
    <source>
        <dbReference type="EMBL" id="WHS66058.1"/>
    </source>
</evidence>
<feature type="transmembrane region" description="Helical" evidence="6">
    <location>
        <begin position="493"/>
        <end position="511"/>
    </location>
</feature>
<gene>
    <name evidence="8" type="ORF">QMY55_02625</name>
</gene>
<name>A0ABY8SSN9_9BURK</name>
<evidence type="ECO:0000256" key="1">
    <source>
        <dbReference type="ARBA" id="ARBA00004651"/>
    </source>
</evidence>
<dbReference type="SUPFAM" id="SSF103473">
    <property type="entry name" value="MFS general substrate transporter"/>
    <property type="match status" value="1"/>
</dbReference>
<dbReference type="PROSITE" id="PS00216">
    <property type="entry name" value="SUGAR_TRANSPORT_1"/>
    <property type="match status" value="1"/>
</dbReference>
<feature type="transmembrane region" description="Helical" evidence="6">
    <location>
        <begin position="339"/>
        <end position="358"/>
    </location>
</feature>
<feature type="transmembrane region" description="Helical" evidence="6">
    <location>
        <begin position="548"/>
        <end position="569"/>
    </location>
</feature>
<organism evidence="8 9">
    <name type="scientific">Comamonas resistens</name>
    <dbReference type="NCBI Taxonomy" id="3046670"/>
    <lineage>
        <taxon>Bacteria</taxon>
        <taxon>Pseudomonadati</taxon>
        <taxon>Pseudomonadota</taxon>
        <taxon>Betaproteobacteria</taxon>
        <taxon>Burkholderiales</taxon>
        <taxon>Comamonadaceae</taxon>
        <taxon>Comamonas</taxon>
    </lineage>
</organism>
<protein>
    <submittedName>
        <fullName evidence="8">MFS transporter</fullName>
    </submittedName>
</protein>
<feature type="transmembrane region" description="Helical" evidence="6">
    <location>
        <begin position="201"/>
        <end position="218"/>
    </location>
</feature>
<keyword evidence="3 6" id="KW-0812">Transmembrane</keyword>
<dbReference type="PROSITE" id="PS50850">
    <property type="entry name" value="MFS"/>
    <property type="match status" value="1"/>
</dbReference>
<evidence type="ECO:0000256" key="2">
    <source>
        <dbReference type="ARBA" id="ARBA00022475"/>
    </source>
</evidence>
<evidence type="ECO:0000256" key="4">
    <source>
        <dbReference type="ARBA" id="ARBA00022989"/>
    </source>
</evidence>
<dbReference type="Gene3D" id="1.20.1250.20">
    <property type="entry name" value="MFS general substrate transporter like domains"/>
    <property type="match status" value="1"/>
</dbReference>
<feature type="transmembrane region" description="Helical" evidence="6">
    <location>
        <begin position="13"/>
        <end position="35"/>
    </location>
</feature>
<feature type="transmembrane region" description="Helical" evidence="6">
    <location>
        <begin position="751"/>
        <end position="777"/>
    </location>
</feature>
<evidence type="ECO:0000313" key="9">
    <source>
        <dbReference type="Proteomes" id="UP001240697"/>
    </source>
</evidence>
<proteinExistence type="predicted"/>
<evidence type="ECO:0000256" key="3">
    <source>
        <dbReference type="ARBA" id="ARBA00022692"/>
    </source>
</evidence>
<reference evidence="8 9" key="1">
    <citation type="submission" date="2023-05" db="EMBL/GenBank/DDBJ databases">
        <authorList>
            <person name="Yin Y."/>
            <person name="Lu Z."/>
        </authorList>
    </citation>
    <scope>NUCLEOTIDE SEQUENCE [LARGE SCALE GENOMIC DNA]</scope>
    <source>
        <strain evidence="8 9">ZM22</strain>
    </source>
</reference>
<dbReference type="InterPro" id="IPR020846">
    <property type="entry name" value="MFS_dom"/>
</dbReference>
<evidence type="ECO:0000256" key="5">
    <source>
        <dbReference type="ARBA" id="ARBA00023136"/>
    </source>
</evidence>
<feature type="transmembrane region" description="Helical" evidence="6">
    <location>
        <begin position="643"/>
        <end position="659"/>
    </location>
</feature>
<dbReference type="Proteomes" id="UP001240697">
    <property type="component" value="Chromosome"/>
</dbReference>
<feature type="domain" description="Major facilitator superfamily (MFS) profile" evidence="7">
    <location>
        <begin position="392"/>
        <end position="784"/>
    </location>
</feature>
<keyword evidence="2" id="KW-1003">Cell membrane</keyword>
<keyword evidence="9" id="KW-1185">Reference proteome</keyword>
<feature type="transmembrane region" description="Helical" evidence="6">
    <location>
        <begin position="600"/>
        <end position="623"/>
    </location>
</feature>
<dbReference type="PANTHER" id="PTHR43124">
    <property type="entry name" value="PURINE EFFLUX PUMP PBUE"/>
    <property type="match status" value="1"/>
</dbReference>
<dbReference type="InterPro" id="IPR036259">
    <property type="entry name" value="MFS_trans_sf"/>
</dbReference>
<dbReference type="Pfam" id="PF07690">
    <property type="entry name" value="MFS_1"/>
    <property type="match status" value="1"/>
</dbReference>
<dbReference type="InterPro" id="IPR005829">
    <property type="entry name" value="Sugar_transporter_CS"/>
</dbReference>
<evidence type="ECO:0000256" key="6">
    <source>
        <dbReference type="SAM" id="Phobius"/>
    </source>
</evidence>
<keyword evidence="5 6" id="KW-0472">Membrane</keyword>
<feature type="transmembrane region" description="Helical" evidence="6">
    <location>
        <begin position="523"/>
        <end position="542"/>
    </location>
</feature>